<proteinExistence type="predicted"/>
<evidence type="ECO:0000313" key="3">
    <source>
        <dbReference type="WBParaSite" id="nRc.2.0.1.t05758-RA"/>
    </source>
</evidence>
<accession>A0A915HWG1</accession>
<feature type="compositionally biased region" description="Basic and acidic residues" evidence="1">
    <location>
        <begin position="174"/>
        <end position="185"/>
    </location>
</feature>
<feature type="compositionally biased region" description="Polar residues" evidence="1">
    <location>
        <begin position="186"/>
        <end position="199"/>
    </location>
</feature>
<evidence type="ECO:0000313" key="2">
    <source>
        <dbReference type="Proteomes" id="UP000887565"/>
    </source>
</evidence>
<protein>
    <submittedName>
        <fullName evidence="3">Uncharacterized protein</fullName>
    </submittedName>
</protein>
<sequence length="257" mass="29080">MDGYESEPPYSTFRIFETSARQLNECRPAPYYANNHHQQQQCLENFSVDNHQEQYYGFVANRNVNSECGAAAGSSAPVSRRAMPTFSAAAAAQSRGNEDIYFGKQSDAKIIDDSCGSPTFNIITPEPLKLDNIEYLLRELNRNPSISSSSSIENDLIRNRQNNSMSRSCAANRYSDKNAETRQNNDDSLLNSTPESNNLDFEEEKSSRYSTINRRPIKFSENEEFNTLTAASHCVLDHHSTLTSNRRFPAINHQQQK</sequence>
<keyword evidence="2" id="KW-1185">Reference proteome</keyword>
<organism evidence="2 3">
    <name type="scientific">Romanomermis culicivorax</name>
    <name type="common">Nematode worm</name>
    <dbReference type="NCBI Taxonomy" id="13658"/>
    <lineage>
        <taxon>Eukaryota</taxon>
        <taxon>Metazoa</taxon>
        <taxon>Ecdysozoa</taxon>
        <taxon>Nematoda</taxon>
        <taxon>Enoplea</taxon>
        <taxon>Dorylaimia</taxon>
        <taxon>Mermithida</taxon>
        <taxon>Mermithoidea</taxon>
        <taxon>Mermithidae</taxon>
        <taxon>Romanomermis</taxon>
    </lineage>
</organism>
<feature type="region of interest" description="Disordered" evidence="1">
    <location>
        <begin position="144"/>
        <end position="207"/>
    </location>
</feature>
<name>A0A915HWG1_ROMCU</name>
<evidence type="ECO:0000256" key="1">
    <source>
        <dbReference type="SAM" id="MobiDB-lite"/>
    </source>
</evidence>
<reference evidence="3" key="1">
    <citation type="submission" date="2022-11" db="UniProtKB">
        <authorList>
            <consortium name="WormBaseParasite"/>
        </authorList>
    </citation>
    <scope>IDENTIFICATION</scope>
</reference>
<dbReference type="Proteomes" id="UP000887565">
    <property type="component" value="Unplaced"/>
</dbReference>
<dbReference type="AlphaFoldDB" id="A0A915HWG1"/>
<feature type="compositionally biased region" description="Polar residues" evidence="1">
    <location>
        <begin position="159"/>
        <end position="169"/>
    </location>
</feature>
<dbReference type="WBParaSite" id="nRc.2.0.1.t05758-RA">
    <property type="protein sequence ID" value="nRc.2.0.1.t05758-RA"/>
    <property type="gene ID" value="nRc.2.0.1.g05758"/>
</dbReference>